<evidence type="ECO:0000313" key="6">
    <source>
        <dbReference type="EMBL" id="SEN70897.1"/>
    </source>
</evidence>
<evidence type="ECO:0000256" key="4">
    <source>
        <dbReference type="RuleBase" id="RU004474"/>
    </source>
</evidence>
<accession>A0A1H8ISC3</accession>
<dbReference type="Pfam" id="PF00186">
    <property type="entry name" value="DHFR_1"/>
    <property type="match status" value="1"/>
</dbReference>
<name>A0A1H8ISC3_9BACL</name>
<dbReference type="STRING" id="1333845.SAMN04487895_102292"/>
<evidence type="ECO:0000256" key="2">
    <source>
        <dbReference type="ARBA" id="ARBA00022857"/>
    </source>
</evidence>
<dbReference type="Proteomes" id="UP000198809">
    <property type="component" value="Unassembled WGS sequence"/>
</dbReference>
<dbReference type="RefSeq" id="WP_246590619.1">
    <property type="nucleotide sequence ID" value="NZ_CP076607.1"/>
</dbReference>
<comment type="similarity">
    <text evidence="4">Belongs to the dihydrofolate reductase family.</text>
</comment>
<dbReference type="PROSITE" id="PS00075">
    <property type="entry name" value="DHFR_1"/>
    <property type="match status" value="1"/>
</dbReference>
<keyword evidence="3" id="KW-0560">Oxidoreductase</keyword>
<gene>
    <name evidence="6" type="ORF">SAMN04487895_102292</name>
</gene>
<evidence type="ECO:0000256" key="3">
    <source>
        <dbReference type="ARBA" id="ARBA00023002"/>
    </source>
</evidence>
<sequence length="42" mass="4776">MIVSLIAAISKNNVIGMDEVIPWRIKGEKIRFKELTYGKSII</sequence>
<dbReference type="EC" id="1.5.1.3" evidence="1"/>
<evidence type="ECO:0000259" key="5">
    <source>
        <dbReference type="PROSITE" id="PS51330"/>
    </source>
</evidence>
<dbReference type="InterPro" id="IPR024072">
    <property type="entry name" value="DHFR-like_dom_sf"/>
</dbReference>
<dbReference type="PROSITE" id="PS51330">
    <property type="entry name" value="DHFR_2"/>
    <property type="match status" value="1"/>
</dbReference>
<organism evidence="6 7">
    <name type="scientific">Paenibacillus sophorae</name>
    <dbReference type="NCBI Taxonomy" id="1333845"/>
    <lineage>
        <taxon>Bacteria</taxon>
        <taxon>Bacillati</taxon>
        <taxon>Bacillota</taxon>
        <taxon>Bacilli</taxon>
        <taxon>Bacillales</taxon>
        <taxon>Paenibacillaceae</taxon>
        <taxon>Paenibacillus</taxon>
    </lineage>
</organism>
<dbReference type="InterPro" id="IPR001796">
    <property type="entry name" value="DHFR_dom"/>
</dbReference>
<evidence type="ECO:0000313" key="7">
    <source>
        <dbReference type="Proteomes" id="UP000198809"/>
    </source>
</evidence>
<dbReference type="SUPFAM" id="SSF53597">
    <property type="entry name" value="Dihydrofolate reductase-like"/>
    <property type="match status" value="1"/>
</dbReference>
<feature type="domain" description="DHFR" evidence="5">
    <location>
        <begin position="2"/>
        <end position="42"/>
    </location>
</feature>
<reference evidence="6 7" key="1">
    <citation type="submission" date="2016-10" db="EMBL/GenBank/DDBJ databases">
        <authorList>
            <person name="de Groot N.N."/>
        </authorList>
    </citation>
    <scope>NUCLEOTIDE SEQUENCE [LARGE SCALE GENOMIC DNA]</scope>
    <source>
        <strain evidence="6 7">CGMCC 1.10238</strain>
    </source>
</reference>
<dbReference type="GO" id="GO:0046654">
    <property type="term" value="P:tetrahydrofolate biosynthetic process"/>
    <property type="evidence" value="ECO:0007669"/>
    <property type="project" value="InterPro"/>
</dbReference>
<dbReference type="InterPro" id="IPR017925">
    <property type="entry name" value="DHFR_CS"/>
</dbReference>
<evidence type="ECO:0000256" key="1">
    <source>
        <dbReference type="ARBA" id="ARBA00012856"/>
    </source>
</evidence>
<dbReference type="EMBL" id="FODH01000002">
    <property type="protein sequence ID" value="SEN70897.1"/>
    <property type="molecule type" value="Genomic_DNA"/>
</dbReference>
<dbReference type="GO" id="GO:0004146">
    <property type="term" value="F:dihydrofolate reductase activity"/>
    <property type="evidence" value="ECO:0007669"/>
    <property type="project" value="UniProtKB-EC"/>
</dbReference>
<protein>
    <recommendedName>
        <fullName evidence="1">dihydrofolate reductase</fullName>
        <ecNumber evidence="1">1.5.1.3</ecNumber>
    </recommendedName>
</protein>
<keyword evidence="2" id="KW-0521">NADP</keyword>
<dbReference type="AlphaFoldDB" id="A0A1H8ISC3"/>
<proteinExistence type="inferred from homology"/>
<dbReference type="Gene3D" id="3.40.430.10">
    <property type="entry name" value="Dihydrofolate Reductase, subunit A"/>
    <property type="match status" value="1"/>
</dbReference>